<reference evidence="3 4" key="1">
    <citation type="submission" date="2015-12" db="EMBL/GenBank/DDBJ databases">
        <title>Diversity of Burkholderia near neighbor genomes.</title>
        <authorList>
            <person name="Sahl J."/>
            <person name="Wagner D."/>
            <person name="Keim P."/>
        </authorList>
    </citation>
    <scope>NUCLEOTIDE SEQUENCE [LARGE SCALE GENOMIC DNA]</scope>
    <source>
        <strain evidence="3 4">MSMB0783</strain>
    </source>
</reference>
<feature type="domain" description="TtsA-like Glycoside hydrolase family 108" evidence="1">
    <location>
        <begin position="9"/>
        <end position="88"/>
    </location>
</feature>
<name>A0A1B4LBS3_9BURK</name>
<gene>
    <name evidence="3" type="ORF">WJ35_05825</name>
</gene>
<accession>A0A1B4LBS3</accession>
<evidence type="ECO:0000313" key="3">
    <source>
        <dbReference type="EMBL" id="AOJ74634.1"/>
    </source>
</evidence>
<dbReference type="Pfam" id="PF05838">
    <property type="entry name" value="Glyco_hydro_108"/>
    <property type="match status" value="1"/>
</dbReference>
<dbReference type="InterPro" id="IPR008565">
    <property type="entry name" value="TtsA-like_GH18_dom"/>
</dbReference>
<protein>
    <submittedName>
        <fullName evidence="3">Uncharacterized protein</fullName>
    </submittedName>
</protein>
<dbReference type="InterPro" id="IPR018537">
    <property type="entry name" value="Peptidoglycan-bd_3"/>
</dbReference>
<sequence length="160" mass="17417">MSSFDDAFASLMGNEGGYSNNSADPGGETMWGVTARVARAHGYGGDMRQLPQATARLIAKTVYWDPYYCDQFDPRVAFQVFDAAYNGGLPVTWLQKAAGVEVDGRIGPVTIAAVNAADPLRIVARFLAYRLKYLADLHNWPSFSHGWANRIANNLLKGAA</sequence>
<dbReference type="Gene3D" id="1.20.141.10">
    <property type="entry name" value="Chitosanase, subunit A, domain 1"/>
    <property type="match status" value="1"/>
</dbReference>
<organism evidence="3 4">
    <name type="scientific">Burkholderia ubonensis</name>
    <dbReference type="NCBI Taxonomy" id="101571"/>
    <lineage>
        <taxon>Bacteria</taxon>
        <taxon>Pseudomonadati</taxon>
        <taxon>Pseudomonadota</taxon>
        <taxon>Betaproteobacteria</taxon>
        <taxon>Burkholderiales</taxon>
        <taxon>Burkholderiaceae</taxon>
        <taxon>Burkholderia</taxon>
        <taxon>Burkholderia cepacia complex</taxon>
    </lineage>
</organism>
<dbReference type="AlphaFoldDB" id="A0A1B4LBS3"/>
<dbReference type="InterPro" id="IPR023346">
    <property type="entry name" value="Lysozyme-like_dom_sf"/>
</dbReference>
<feature type="domain" description="Peptidoglycan binding" evidence="2">
    <location>
        <begin position="90"/>
        <end position="150"/>
    </location>
</feature>
<dbReference type="Proteomes" id="UP000243680">
    <property type="component" value="Chromosome 1"/>
</dbReference>
<dbReference type="EMBL" id="CP013420">
    <property type="protein sequence ID" value="AOJ74634.1"/>
    <property type="molecule type" value="Genomic_DNA"/>
</dbReference>
<evidence type="ECO:0000259" key="1">
    <source>
        <dbReference type="Pfam" id="PF05838"/>
    </source>
</evidence>
<dbReference type="SUPFAM" id="SSF53955">
    <property type="entry name" value="Lysozyme-like"/>
    <property type="match status" value="1"/>
</dbReference>
<evidence type="ECO:0000259" key="2">
    <source>
        <dbReference type="Pfam" id="PF09374"/>
    </source>
</evidence>
<proteinExistence type="predicted"/>
<dbReference type="RefSeq" id="WP_059734029.1">
    <property type="nucleotide sequence ID" value="NZ_CP013420.1"/>
</dbReference>
<evidence type="ECO:0000313" key="4">
    <source>
        <dbReference type="Proteomes" id="UP000243680"/>
    </source>
</evidence>
<dbReference type="CDD" id="cd13926">
    <property type="entry name" value="N-acetylmuramidase_GH108"/>
    <property type="match status" value="1"/>
</dbReference>
<dbReference type="Pfam" id="PF09374">
    <property type="entry name" value="PG_binding_3"/>
    <property type="match status" value="1"/>
</dbReference>